<evidence type="ECO:0000313" key="6">
    <source>
        <dbReference type="Proteomes" id="UP001557465"/>
    </source>
</evidence>
<reference evidence="5 6" key="1">
    <citation type="journal article" date="2011" name="Int. J. Syst. Evol. Microbiol.">
        <title>Zhongshania antarctica gen. nov., sp. nov. and Zhongshania guokunii sp. nov., gammaproteobacteria respectively isolated from coastal attached (fast) ice and surface seawater of the Antarctic.</title>
        <authorList>
            <person name="Li H.J."/>
            <person name="Zhang X.Y."/>
            <person name="Chen C.X."/>
            <person name="Zhang Y.J."/>
            <person name="Gao Z.M."/>
            <person name="Yu Y."/>
            <person name="Chen X.L."/>
            <person name="Chen B."/>
            <person name="Zhang Y.Z."/>
        </authorList>
    </citation>
    <scope>NUCLEOTIDE SEQUENCE [LARGE SCALE GENOMIC DNA]</scope>
    <source>
        <strain evidence="5 6">15-R06ZXC-3</strain>
    </source>
</reference>
<organism evidence="5 6">
    <name type="scientific">Thioclava arctica</name>
    <dbReference type="NCBI Taxonomy" id="3238301"/>
    <lineage>
        <taxon>Bacteria</taxon>
        <taxon>Pseudomonadati</taxon>
        <taxon>Pseudomonadota</taxon>
        <taxon>Alphaproteobacteria</taxon>
        <taxon>Rhodobacterales</taxon>
        <taxon>Paracoccaceae</taxon>
        <taxon>Thioclava</taxon>
    </lineage>
</organism>
<dbReference type="Pfam" id="PF12804">
    <property type="entry name" value="NTP_transf_3"/>
    <property type="match status" value="1"/>
</dbReference>
<evidence type="ECO:0000256" key="2">
    <source>
        <dbReference type="ARBA" id="ARBA00022695"/>
    </source>
</evidence>
<comment type="caution">
    <text evidence="5">The sequence shown here is derived from an EMBL/GenBank/DDBJ whole genome shotgun (WGS) entry which is preliminary data.</text>
</comment>
<protein>
    <submittedName>
        <fullName evidence="5">NTP transferase domain-containing protein</fullName>
    </submittedName>
</protein>
<keyword evidence="1 5" id="KW-0808">Transferase</keyword>
<name>A0ABV3TNZ7_9RHOB</name>
<gene>
    <name evidence="5" type="ORF">AB4874_17020</name>
</gene>
<proteinExistence type="predicted"/>
<evidence type="ECO:0000256" key="3">
    <source>
        <dbReference type="ARBA" id="ARBA00022842"/>
    </source>
</evidence>
<dbReference type="InterPro" id="IPR025877">
    <property type="entry name" value="MobA-like_NTP_Trfase"/>
</dbReference>
<keyword evidence="3" id="KW-0460">Magnesium</keyword>
<feature type="domain" description="MobA-like NTP transferase" evidence="4">
    <location>
        <begin position="3"/>
        <end position="133"/>
    </location>
</feature>
<keyword evidence="6" id="KW-1185">Reference proteome</keyword>
<evidence type="ECO:0000313" key="5">
    <source>
        <dbReference type="EMBL" id="MEX1663316.1"/>
    </source>
</evidence>
<dbReference type="CDD" id="cd02523">
    <property type="entry name" value="PC_cytidylyltransferase"/>
    <property type="match status" value="1"/>
</dbReference>
<dbReference type="Gene3D" id="3.90.550.10">
    <property type="entry name" value="Spore Coat Polysaccharide Biosynthesis Protein SpsA, Chain A"/>
    <property type="match status" value="1"/>
</dbReference>
<dbReference type="Proteomes" id="UP001557465">
    <property type="component" value="Unassembled WGS sequence"/>
</dbReference>
<keyword evidence="2" id="KW-0548">Nucleotidyltransferase</keyword>
<dbReference type="EMBL" id="JBFRYC010000014">
    <property type="protein sequence ID" value="MEX1663316.1"/>
    <property type="molecule type" value="Genomic_DNA"/>
</dbReference>
<dbReference type="PANTHER" id="PTHR43584:SF8">
    <property type="entry name" value="N-ACETYLMURAMATE ALPHA-1-PHOSPHATE URIDYLYLTRANSFERASE"/>
    <property type="match status" value="1"/>
</dbReference>
<dbReference type="RefSeq" id="WP_368392876.1">
    <property type="nucleotide sequence ID" value="NZ_JBFRYC010000014.1"/>
</dbReference>
<evidence type="ECO:0000259" key="4">
    <source>
        <dbReference type="Pfam" id="PF12804"/>
    </source>
</evidence>
<dbReference type="PANTHER" id="PTHR43584">
    <property type="entry name" value="NUCLEOTIDYL TRANSFERASE"/>
    <property type="match status" value="1"/>
</dbReference>
<dbReference type="InterPro" id="IPR050065">
    <property type="entry name" value="GlmU-like"/>
</dbReference>
<evidence type="ECO:0000256" key="1">
    <source>
        <dbReference type="ARBA" id="ARBA00022679"/>
    </source>
</evidence>
<dbReference type="GO" id="GO:0016740">
    <property type="term" value="F:transferase activity"/>
    <property type="evidence" value="ECO:0007669"/>
    <property type="project" value="UniProtKB-KW"/>
</dbReference>
<dbReference type="SUPFAM" id="SSF53448">
    <property type="entry name" value="Nucleotide-diphospho-sugar transferases"/>
    <property type="match status" value="1"/>
</dbReference>
<dbReference type="InterPro" id="IPR029044">
    <property type="entry name" value="Nucleotide-diphossugar_trans"/>
</dbReference>
<accession>A0ABV3TNZ7</accession>
<sequence>MKAVILAAGKGSRIADVAVETPKSLLPLGDTTLLGQSLGHFKAHGVTELVIVTGYKRDMVADYTRQHWDGALEVVYNPHFERTNVLYSFWLAMPYLGDDDFLFLHADTVFSDEVIARVVAHPSSAQMVFAVDDHPCEEEEMKVLTKSNLVTDVNKQMEPSTCNGEFLGLARVSGEQTKGLRRHAERLFEEGAMQSFFEMAVQRMIDEDGLQVEVCDVTGLSWREVDFPEDYEAARGFFG</sequence>